<keyword evidence="2" id="KW-1185">Reference proteome</keyword>
<comment type="caution">
    <text evidence="1">The sequence shown here is derived from an EMBL/GenBank/DDBJ whole genome shotgun (WGS) entry which is preliminary data.</text>
</comment>
<evidence type="ECO:0000313" key="2">
    <source>
        <dbReference type="Proteomes" id="UP001163324"/>
    </source>
</evidence>
<protein>
    <submittedName>
        <fullName evidence="1">Uncharacterized protein</fullName>
    </submittedName>
</protein>
<reference evidence="1" key="1">
    <citation type="submission" date="2022-10" db="EMBL/GenBank/DDBJ databases">
        <title>Complete Genome of Trichothecium roseum strain YXFP-22015, a Plant Pathogen Isolated from Citrus.</title>
        <authorList>
            <person name="Wang Y."/>
            <person name="Zhu L."/>
        </authorList>
    </citation>
    <scope>NUCLEOTIDE SEQUENCE</scope>
    <source>
        <strain evidence="1">YXFP-22015</strain>
    </source>
</reference>
<sequence>MAKITISEAEEQDLASLSTIVPRAFHPTNAHFRKLFPDTPAIRAWWQKVFAAGKKDPSFRVITAVDEGPQGKHVIGVLCLQRCSGEPDDNGAEDFWTAHGWTPDHDPDLFMATMAPMLEHRARLMRGRRHLVLQLFGVDHVYQGRGVGRLLLRRACDVADAGGDAVFVEANMRAAPFYVRCGFGLREEVPLPGDDAYVEGILVREPGGGKV</sequence>
<name>A0ACC0V3P2_9HYPO</name>
<gene>
    <name evidence="1" type="ORF">N3K66_005259</name>
</gene>
<accession>A0ACC0V3P2</accession>
<dbReference type="EMBL" id="CM047943">
    <property type="protein sequence ID" value="KAI9900997.1"/>
    <property type="molecule type" value="Genomic_DNA"/>
</dbReference>
<dbReference type="Proteomes" id="UP001163324">
    <property type="component" value="Chromosome 4"/>
</dbReference>
<organism evidence="1 2">
    <name type="scientific">Trichothecium roseum</name>
    <dbReference type="NCBI Taxonomy" id="47278"/>
    <lineage>
        <taxon>Eukaryota</taxon>
        <taxon>Fungi</taxon>
        <taxon>Dikarya</taxon>
        <taxon>Ascomycota</taxon>
        <taxon>Pezizomycotina</taxon>
        <taxon>Sordariomycetes</taxon>
        <taxon>Hypocreomycetidae</taxon>
        <taxon>Hypocreales</taxon>
        <taxon>Hypocreales incertae sedis</taxon>
        <taxon>Trichothecium</taxon>
    </lineage>
</organism>
<evidence type="ECO:0000313" key="1">
    <source>
        <dbReference type="EMBL" id="KAI9900997.1"/>
    </source>
</evidence>
<proteinExistence type="predicted"/>